<organism evidence="1 2">
    <name type="scientific">Gracilibacillus orientalis</name>
    <dbReference type="NCBI Taxonomy" id="334253"/>
    <lineage>
        <taxon>Bacteria</taxon>
        <taxon>Bacillati</taxon>
        <taxon>Bacillota</taxon>
        <taxon>Bacilli</taxon>
        <taxon>Bacillales</taxon>
        <taxon>Bacillaceae</taxon>
        <taxon>Gracilibacillus</taxon>
    </lineage>
</organism>
<accession>A0A1I4PXL0</accession>
<dbReference type="InterPro" id="IPR009384">
    <property type="entry name" value="SwrD-like"/>
</dbReference>
<dbReference type="Proteomes" id="UP000198565">
    <property type="component" value="Unassembled WGS sequence"/>
</dbReference>
<dbReference type="PANTHER" id="PTHR39185">
    <property type="entry name" value="SWARMING MOTILITY PROTEIN SWRD"/>
    <property type="match status" value="1"/>
</dbReference>
<protein>
    <submittedName>
        <fullName evidence="1">Flagellar protein FlbD</fullName>
    </submittedName>
</protein>
<dbReference type="OrthoDB" id="9799862at2"/>
<dbReference type="STRING" id="334253.SAMN04487943_11366"/>
<evidence type="ECO:0000313" key="1">
    <source>
        <dbReference type="EMBL" id="SFM32143.1"/>
    </source>
</evidence>
<reference evidence="2" key="1">
    <citation type="submission" date="2016-10" db="EMBL/GenBank/DDBJ databases">
        <authorList>
            <person name="Varghese N."/>
            <person name="Submissions S."/>
        </authorList>
    </citation>
    <scope>NUCLEOTIDE SEQUENCE [LARGE SCALE GENOMIC DNA]</scope>
    <source>
        <strain evidence="2">CGMCC 1.4250</strain>
    </source>
</reference>
<dbReference type="AlphaFoldDB" id="A0A1I4PXL0"/>
<dbReference type="EMBL" id="FOTR01000013">
    <property type="protein sequence ID" value="SFM32143.1"/>
    <property type="molecule type" value="Genomic_DNA"/>
</dbReference>
<name>A0A1I4PXL0_9BACI</name>
<keyword evidence="1" id="KW-0282">Flagellum</keyword>
<keyword evidence="2" id="KW-1185">Reference proteome</keyword>
<gene>
    <name evidence="1" type="ORF">SAMN04487943_11366</name>
</gene>
<keyword evidence="1" id="KW-0969">Cilium</keyword>
<dbReference type="RefSeq" id="WP_091485448.1">
    <property type="nucleotide sequence ID" value="NZ_FOTR01000013.1"/>
</dbReference>
<evidence type="ECO:0000313" key="2">
    <source>
        <dbReference type="Proteomes" id="UP000198565"/>
    </source>
</evidence>
<dbReference type="PANTHER" id="PTHR39185:SF1">
    <property type="entry name" value="SWARMING MOTILITY PROTEIN SWRD"/>
    <property type="match status" value="1"/>
</dbReference>
<keyword evidence="1" id="KW-0966">Cell projection</keyword>
<sequence>MITLTKLKGDTITINAIYIERIESFPDTTITLINKKKMFVKESEEEVKEMVREFYKQIGLYQLQREVGEQGDES</sequence>
<proteinExistence type="predicted"/>
<dbReference type="Pfam" id="PF06289">
    <property type="entry name" value="FlbD"/>
    <property type="match status" value="1"/>
</dbReference>